<reference evidence="3" key="1">
    <citation type="submission" date="2011-05" db="EMBL/GenBank/DDBJ databases">
        <title>Insights into the evolution of the great apes provided by the gorilla genome.</title>
        <authorList>
            <person name="Scally A."/>
        </authorList>
    </citation>
    <scope>NUCLEOTIDE SEQUENCE [LARGE SCALE GENOMIC DNA]</scope>
</reference>
<dbReference type="GO" id="GO:0006355">
    <property type="term" value="P:regulation of DNA-templated transcription"/>
    <property type="evidence" value="ECO:0007669"/>
    <property type="project" value="InterPro"/>
</dbReference>
<proteinExistence type="predicted"/>
<protein>
    <submittedName>
        <fullName evidence="2">Zinc finger protein 875</fullName>
    </submittedName>
</protein>
<dbReference type="AlphaFoldDB" id="A0A2I2YVJ1"/>
<dbReference type="EMBL" id="CABD030113361">
    <property type="status" value="NOT_ANNOTATED_CDS"/>
    <property type="molecule type" value="Genomic_DNA"/>
</dbReference>
<evidence type="ECO:0000259" key="1">
    <source>
        <dbReference type="PROSITE" id="PS50805"/>
    </source>
</evidence>
<keyword evidence="3" id="KW-1185">Reference proteome</keyword>
<feature type="domain" description="KRAB" evidence="1">
    <location>
        <begin position="1"/>
        <end position="43"/>
    </location>
</feature>
<evidence type="ECO:0000313" key="2">
    <source>
        <dbReference type="Ensembl" id="ENSGGOP00000038762.1"/>
    </source>
</evidence>
<name>A0A2I2YVJ1_GORGO</name>
<organism evidence="2 3">
    <name type="scientific">Gorilla gorilla gorilla</name>
    <name type="common">Western lowland gorilla</name>
    <dbReference type="NCBI Taxonomy" id="9595"/>
    <lineage>
        <taxon>Eukaryota</taxon>
        <taxon>Metazoa</taxon>
        <taxon>Chordata</taxon>
        <taxon>Craniata</taxon>
        <taxon>Vertebrata</taxon>
        <taxon>Euteleostomi</taxon>
        <taxon>Mammalia</taxon>
        <taxon>Eutheria</taxon>
        <taxon>Euarchontoglires</taxon>
        <taxon>Primates</taxon>
        <taxon>Haplorrhini</taxon>
        <taxon>Catarrhini</taxon>
        <taxon>Hominidae</taxon>
        <taxon>Gorilla</taxon>
    </lineage>
</organism>
<accession>A0A2I2YVJ1</accession>
<dbReference type="Ensembl" id="ENSGGOT00000060517.1">
    <property type="protein sequence ID" value="ENSGGOP00000038762.1"/>
    <property type="gene ID" value="ENSGGOG00000013141.3"/>
</dbReference>
<dbReference type="EMBL" id="CABD030113363">
    <property type="status" value="NOT_ANNOTATED_CDS"/>
    <property type="molecule type" value="Genomic_DNA"/>
</dbReference>
<dbReference type="EMBL" id="CABD030113360">
    <property type="status" value="NOT_ANNOTATED_CDS"/>
    <property type="molecule type" value="Genomic_DNA"/>
</dbReference>
<dbReference type="Proteomes" id="UP000001519">
    <property type="component" value="Chromosome 19"/>
</dbReference>
<reference evidence="2" key="4">
    <citation type="submission" date="2025-09" db="UniProtKB">
        <authorList>
            <consortium name="Ensembl"/>
        </authorList>
    </citation>
    <scope>IDENTIFICATION</scope>
</reference>
<dbReference type="GeneTree" id="ENSGT00940000163548"/>
<sequence length="54" mass="6094">MLETYNHLVSLEIPSSKPKLIAQLERGEEPWREERKCPLDLCPGGMVSAFAHSV</sequence>
<reference evidence="2 3" key="2">
    <citation type="journal article" date="2012" name="Nature">
        <title>Insights into hominid evolution from the gorilla genome sequence.</title>
        <authorList>
            <person name="Scally A."/>
            <person name="Dutheil J.Y."/>
            <person name="Hillier L.W."/>
            <person name="Jordan G.E."/>
            <person name="Goodhead I."/>
            <person name="Herrero J."/>
            <person name="Hobolth A."/>
            <person name="Lappalainen T."/>
            <person name="Mailund T."/>
            <person name="Marques-Bonet T."/>
            <person name="McCarthy S."/>
            <person name="Montgomery S.H."/>
            <person name="Schwalie P.C."/>
            <person name="Tang Y.A."/>
            <person name="Ward M.C."/>
            <person name="Xue Y."/>
            <person name="Yngvadottir B."/>
            <person name="Alkan C."/>
            <person name="Andersen L.N."/>
            <person name="Ayub Q."/>
            <person name="Ball E.V."/>
            <person name="Beal K."/>
            <person name="Bradley B.J."/>
            <person name="Chen Y."/>
            <person name="Clee C.M."/>
            <person name="Fitzgerald S."/>
            <person name="Graves T.A."/>
            <person name="Gu Y."/>
            <person name="Heath P."/>
            <person name="Heger A."/>
            <person name="Karakoc E."/>
            <person name="Kolb-Kokocinski A."/>
            <person name="Laird G.K."/>
            <person name="Lunter G."/>
            <person name="Meader S."/>
            <person name="Mort M."/>
            <person name="Mullikin J.C."/>
            <person name="Munch K."/>
            <person name="O'Connor T.D."/>
            <person name="Phillips A.D."/>
            <person name="Prado-Martinez J."/>
            <person name="Rogers A.S."/>
            <person name="Sajjadian S."/>
            <person name="Schmidt D."/>
            <person name="Shaw K."/>
            <person name="Simpson J.T."/>
            <person name="Stenson P.D."/>
            <person name="Turner D.J."/>
            <person name="Vigilant L."/>
            <person name="Vilella A.J."/>
            <person name="Whitener W."/>
            <person name="Zhu B."/>
            <person name="Cooper D.N."/>
            <person name="de Jong P."/>
            <person name="Dermitzakis E.T."/>
            <person name="Eichler E.E."/>
            <person name="Flicek P."/>
            <person name="Goldman N."/>
            <person name="Mundy N.I."/>
            <person name="Ning Z."/>
            <person name="Odom D.T."/>
            <person name="Ponting C.P."/>
            <person name="Quail M.A."/>
            <person name="Ryder O.A."/>
            <person name="Searle S.M."/>
            <person name="Warren W.C."/>
            <person name="Wilson R.K."/>
            <person name="Schierup M.H."/>
            <person name="Rogers J."/>
            <person name="Tyler-Smith C."/>
            <person name="Durbin R."/>
        </authorList>
    </citation>
    <scope>NUCLEOTIDE SEQUENCE [LARGE SCALE GENOMIC DNA]</scope>
</reference>
<dbReference type="PROSITE" id="PS50805">
    <property type="entry name" value="KRAB"/>
    <property type="match status" value="1"/>
</dbReference>
<evidence type="ECO:0000313" key="3">
    <source>
        <dbReference type="Proteomes" id="UP000001519"/>
    </source>
</evidence>
<dbReference type="Bgee" id="ENSGGOG00000013141">
    <property type="expression patterns" value="Expressed in heart and 6 other cell types or tissues"/>
</dbReference>
<dbReference type="InterPro" id="IPR001909">
    <property type="entry name" value="KRAB"/>
</dbReference>
<gene>
    <name evidence="2" type="primary">ZNF875</name>
</gene>
<reference evidence="2" key="3">
    <citation type="submission" date="2025-08" db="UniProtKB">
        <authorList>
            <consortium name="Ensembl"/>
        </authorList>
    </citation>
    <scope>IDENTIFICATION</scope>
</reference>
<dbReference type="EMBL" id="CABD030113362">
    <property type="status" value="NOT_ANNOTATED_CDS"/>
    <property type="molecule type" value="Genomic_DNA"/>
</dbReference>